<evidence type="ECO:0000256" key="5">
    <source>
        <dbReference type="ARBA" id="ARBA00022842"/>
    </source>
</evidence>
<dbReference type="GO" id="GO:0003964">
    <property type="term" value="F:RNA-directed DNA polymerase activity"/>
    <property type="evidence" value="ECO:0007669"/>
    <property type="project" value="UniProtKB-KW"/>
</dbReference>
<evidence type="ECO:0000256" key="7">
    <source>
        <dbReference type="ARBA" id="ARBA00022918"/>
    </source>
</evidence>
<dbReference type="GO" id="GO:0046872">
    <property type="term" value="F:metal ion binding"/>
    <property type="evidence" value="ECO:0007669"/>
    <property type="project" value="UniProtKB-KW"/>
</dbReference>
<evidence type="ECO:0000256" key="1">
    <source>
        <dbReference type="ARBA" id="ARBA00022722"/>
    </source>
</evidence>
<organism evidence="11">
    <name type="scientific">Ananas comosus var. bracteatus</name>
    <name type="common">red pineapple</name>
    <dbReference type="NCBI Taxonomy" id="296719"/>
    <lineage>
        <taxon>Eukaryota</taxon>
        <taxon>Viridiplantae</taxon>
        <taxon>Streptophyta</taxon>
        <taxon>Embryophyta</taxon>
        <taxon>Tracheophyta</taxon>
        <taxon>Spermatophyta</taxon>
        <taxon>Magnoliopsida</taxon>
        <taxon>Liliopsida</taxon>
        <taxon>Poales</taxon>
        <taxon>Bromeliaceae</taxon>
        <taxon>Bromelioideae</taxon>
        <taxon>Ananas</taxon>
    </lineage>
</organism>
<dbReference type="Gene3D" id="3.30.420.10">
    <property type="entry name" value="Ribonuclease H-like superfamily/Ribonuclease H"/>
    <property type="match status" value="1"/>
</dbReference>
<keyword evidence="3" id="KW-0255">Endonuclease</keyword>
<protein>
    <recommendedName>
        <fullName evidence="10">Integrase catalytic domain-containing protein</fullName>
    </recommendedName>
</protein>
<evidence type="ECO:0000313" key="11">
    <source>
        <dbReference type="EMBL" id="CAD1824673.1"/>
    </source>
</evidence>
<dbReference type="GO" id="GO:0003887">
    <property type="term" value="F:DNA-directed DNA polymerase activity"/>
    <property type="evidence" value="ECO:0007669"/>
    <property type="project" value="UniProtKB-KW"/>
</dbReference>
<dbReference type="InterPro" id="IPR036397">
    <property type="entry name" value="RNaseH_sf"/>
</dbReference>
<proteinExistence type="predicted"/>
<dbReference type="EMBL" id="LR862144">
    <property type="protein sequence ID" value="CAD1824673.1"/>
    <property type="molecule type" value="Genomic_DNA"/>
</dbReference>
<evidence type="ECO:0000259" key="10">
    <source>
        <dbReference type="PROSITE" id="PS50994"/>
    </source>
</evidence>
<reference evidence="11" key="1">
    <citation type="submission" date="2020-07" db="EMBL/GenBank/DDBJ databases">
        <authorList>
            <person name="Lin J."/>
        </authorList>
    </citation>
    <scope>NUCLEOTIDE SEQUENCE</scope>
</reference>
<keyword evidence="9" id="KW-0233">DNA recombination</keyword>
<dbReference type="InterPro" id="IPR012337">
    <property type="entry name" value="RNaseH-like_sf"/>
</dbReference>
<dbReference type="InterPro" id="IPR039537">
    <property type="entry name" value="Retrotran_Ty1/copia-like"/>
</dbReference>
<dbReference type="InterPro" id="IPR001584">
    <property type="entry name" value="Integrase_cat-core"/>
</dbReference>
<dbReference type="GO" id="GO:0015074">
    <property type="term" value="P:DNA integration"/>
    <property type="evidence" value="ECO:0007669"/>
    <property type="project" value="UniProtKB-KW"/>
</dbReference>
<evidence type="ECO:0000256" key="3">
    <source>
        <dbReference type="ARBA" id="ARBA00022759"/>
    </source>
</evidence>
<dbReference type="GO" id="GO:0006310">
    <property type="term" value="P:DNA recombination"/>
    <property type="evidence" value="ECO:0007669"/>
    <property type="project" value="UniProtKB-KW"/>
</dbReference>
<dbReference type="AlphaFoldDB" id="A0A6V7P1F8"/>
<evidence type="ECO:0000256" key="8">
    <source>
        <dbReference type="ARBA" id="ARBA00022932"/>
    </source>
</evidence>
<evidence type="ECO:0000256" key="4">
    <source>
        <dbReference type="ARBA" id="ARBA00022801"/>
    </source>
</evidence>
<feature type="domain" description="Integrase catalytic" evidence="10">
    <location>
        <begin position="1"/>
        <end position="101"/>
    </location>
</feature>
<keyword evidence="1" id="KW-0540">Nuclease</keyword>
<keyword evidence="8" id="KW-0808">Transferase</keyword>
<keyword evidence="8" id="KW-0239">DNA-directed DNA polymerase</keyword>
<keyword evidence="5" id="KW-0460">Magnesium</keyword>
<keyword evidence="8" id="KW-0548">Nucleotidyltransferase</keyword>
<dbReference type="PROSITE" id="PS50994">
    <property type="entry name" value="INTEGRASE"/>
    <property type="match status" value="1"/>
</dbReference>
<dbReference type="GO" id="GO:0004519">
    <property type="term" value="F:endonuclease activity"/>
    <property type="evidence" value="ECO:0007669"/>
    <property type="project" value="UniProtKB-KW"/>
</dbReference>
<evidence type="ECO:0000256" key="9">
    <source>
        <dbReference type="ARBA" id="ARBA00023172"/>
    </source>
</evidence>
<evidence type="ECO:0000256" key="2">
    <source>
        <dbReference type="ARBA" id="ARBA00022723"/>
    </source>
</evidence>
<dbReference type="GO" id="GO:0016787">
    <property type="term" value="F:hydrolase activity"/>
    <property type="evidence" value="ECO:0007669"/>
    <property type="project" value="UniProtKB-KW"/>
</dbReference>
<keyword evidence="4" id="KW-0378">Hydrolase</keyword>
<dbReference type="CDD" id="cd09272">
    <property type="entry name" value="RNase_HI_RT_Ty1"/>
    <property type="match status" value="1"/>
</dbReference>
<dbReference type="PANTHER" id="PTHR42648">
    <property type="entry name" value="TRANSPOSASE, PUTATIVE-RELATED"/>
    <property type="match status" value="1"/>
</dbReference>
<keyword evidence="6" id="KW-0229">DNA integration</keyword>
<evidence type="ECO:0000256" key="6">
    <source>
        <dbReference type="ARBA" id="ARBA00022908"/>
    </source>
</evidence>
<sequence length="307" mass="34902">MQTASLSQNRGGEYTSKNLDKFCEDEGIHRQLTAAYSPQQNGIAERKNRTIVEMARSMLKEKGLPNEFWAEAVNTAVYIQNRCPTNVVKNKNHLKLGQGQTHEPANFEEAEKYGVWKNDTWELVDCPKDRDIVGVKWIYKQSSTHMVLSRSIKLDSLREGSHKSQINWVYDSDWAGCHDDMKSTSGYAFIFGSSICSWASKKQKIMALSSAEAEYVAAAKAASHAIWLQRILEDVGTKHIAIKYHFIREAIENGQIKLKYCKTTEQLADIFTKALTREKFFYMRELIGVVKKVHQGGVLEVNALSQE</sequence>
<name>A0A6V7P1F8_ANACO</name>
<dbReference type="SUPFAM" id="SSF53098">
    <property type="entry name" value="Ribonuclease H-like"/>
    <property type="match status" value="1"/>
</dbReference>
<dbReference type="PANTHER" id="PTHR42648:SF11">
    <property type="entry name" value="TRANSPOSON TY4-P GAG-POL POLYPROTEIN"/>
    <property type="match status" value="1"/>
</dbReference>
<keyword evidence="2" id="KW-0479">Metal-binding</keyword>
<keyword evidence="7" id="KW-0695">RNA-directed DNA polymerase</keyword>
<accession>A0A6V7P1F8</accession>
<dbReference type="GO" id="GO:0003676">
    <property type="term" value="F:nucleic acid binding"/>
    <property type="evidence" value="ECO:0007669"/>
    <property type="project" value="InterPro"/>
</dbReference>
<gene>
    <name evidence="11" type="ORF">CB5_LOCUS7884</name>
</gene>